<dbReference type="EMBL" id="BAAANY010000041">
    <property type="protein sequence ID" value="GAA1716774.1"/>
    <property type="molecule type" value="Genomic_DNA"/>
</dbReference>
<protein>
    <submittedName>
        <fullName evidence="1">Uncharacterized protein</fullName>
    </submittedName>
</protein>
<reference evidence="1 2" key="1">
    <citation type="journal article" date="2019" name="Int. J. Syst. Evol. Microbiol.">
        <title>The Global Catalogue of Microorganisms (GCM) 10K type strain sequencing project: providing services to taxonomists for standard genome sequencing and annotation.</title>
        <authorList>
            <consortium name="The Broad Institute Genomics Platform"/>
            <consortium name="The Broad Institute Genome Sequencing Center for Infectious Disease"/>
            <person name="Wu L."/>
            <person name="Ma J."/>
        </authorList>
    </citation>
    <scope>NUCLEOTIDE SEQUENCE [LARGE SCALE GENOMIC DNA]</scope>
    <source>
        <strain evidence="1 2">JCM 14718</strain>
    </source>
</reference>
<gene>
    <name evidence="1" type="ORF">GCM10009765_76750</name>
</gene>
<dbReference type="Gene3D" id="3.40.50.150">
    <property type="entry name" value="Vaccinia Virus protein VP39"/>
    <property type="match status" value="1"/>
</dbReference>
<accession>A0ABN2J2S5</accession>
<sequence length="59" mass="6818">MNQYSTFHHIEHLHDQQQIMASYLHLPTGSYVALTHLHNPKNGSKLATMADNMQSRTDR</sequence>
<dbReference type="RefSeq" id="WP_279580499.1">
    <property type="nucleotide sequence ID" value="NZ_BAAANY010000041.1"/>
</dbReference>
<name>A0ABN2J2S5_9ACTN</name>
<proteinExistence type="predicted"/>
<evidence type="ECO:0000313" key="1">
    <source>
        <dbReference type="EMBL" id="GAA1716774.1"/>
    </source>
</evidence>
<organism evidence="1 2">
    <name type="scientific">Fodinicola feengrottensis</name>
    <dbReference type="NCBI Taxonomy" id="435914"/>
    <lineage>
        <taxon>Bacteria</taxon>
        <taxon>Bacillati</taxon>
        <taxon>Actinomycetota</taxon>
        <taxon>Actinomycetes</taxon>
        <taxon>Mycobacteriales</taxon>
        <taxon>Fodinicola</taxon>
    </lineage>
</organism>
<dbReference type="Proteomes" id="UP001500618">
    <property type="component" value="Unassembled WGS sequence"/>
</dbReference>
<dbReference type="InterPro" id="IPR029063">
    <property type="entry name" value="SAM-dependent_MTases_sf"/>
</dbReference>
<comment type="caution">
    <text evidence="1">The sequence shown here is derived from an EMBL/GenBank/DDBJ whole genome shotgun (WGS) entry which is preliminary data.</text>
</comment>
<evidence type="ECO:0000313" key="2">
    <source>
        <dbReference type="Proteomes" id="UP001500618"/>
    </source>
</evidence>
<keyword evidence="2" id="KW-1185">Reference proteome</keyword>